<dbReference type="SUPFAM" id="SSF53335">
    <property type="entry name" value="S-adenosyl-L-methionine-dependent methyltransferases"/>
    <property type="match status" value="1"/>
</dbReference>
<dbReference type="InterPro" id="IPR029063">
    <property type="entry name" value="SAM-dependent_MTases_sf"/>
</dbReference>
<dbReference type="Proteomes" id="UP000516173">
    <property type="component" value="Chromosome"/>
</dbReference>
<reference evidence="5 6" key="1">
    <citation type="submission" date="2020-08" db="EMBL/GenBank/DDBJ databases">
        <title>Genome Sequencing of Nocardia wallacei strain FMUON74 and assembly.</title>
        <authorList>
            <person name="Toyokawa M."/>
            <person name="Uesaka K."/>
        </authorList>
    </citation>
    <scope>NUCLEOTIDE SEQUENCE [LARGE SCALE GENOMIC DNA]</scope>
    <source>
        <strain evidence="5 6">FMUON74</strain>
    </source>
</reference>
<evidence type="ECO:0000256" key="1">
    <source>
        <dbReference type="ARBA" id="ARBA00022603"/>
    </source>
</evidence>
<dbReference type="PANTHER" id="PTHR43464:SF19">
    <property type="entry name" value="UBIQUINONE BIOSYNTHESIS O-METHYLTRANSFERASE, MITOCHONDRIAL"/>
    <property type="match status" value="1"/>
</dbReference>
<dbReference type="InterPro" id="IPR041698">
    <property type="entry name" value="Methyltransf_25"/>
</dbReference>
<keyword evidence="3" id="KW-0949">S-adenosyl-L-methionine</keyword>
<dbReference type="GO" id="GO:0032259">
    <property type="term" value="P:methylation"/>
    <property type="evidence" value="ECO:0007669"/>
    <property type="project" value="UniProtKB-KW"/>
</dbReference>
<keyword evidence="1" id="KW-0489">Methyltransferase</keyword>
<dbReference type="AlphaFoldDB" id="A0A7G1KLH6"/>
<evidence type="ECO:0000256" key="2">
    <source>
        <dbReference type="ARBA" id="ARBA00022679"/>
    </source>
</evidence>
<dbReference type="GO" id="GO:0008168">
    <property type="term" value="F:methyltransferase activity"/>
    <property type="evidence" value="ECO:0007669"/>
    <property type="project" value="UniProtKB-KW"/>
</dbReference>
<dbReference type="CDD" id="cd02440">
    <property type="entry name" value="AdoMet_MTases"/>
    <property type="match status" value="1"/>
</dbReference>
<protein>
    <recommendedName>
        <fullName evidence="4">Methyltransferase domain-containing protein</fullName>
    </recommendedName>
</protein>
<evidence type="ECO:0000256" key="3">
    <source>
        <dbReference type="ARBA" id="ARBA00022691"/>
    </source>
</evidence>
<accession>A0A7G1KLH6</accession>
<dbReference type="RefSeq" id="WP_280256373.1">
    <property type="nucleotide sequence ID" value="NZ_JARWPW010000038.1"/>
</dbReference>
<dbReference type="PANTHER" id="PTHR43464">
    <property type="entry name" value="METHYLTRANSFERASE"/>
    <property type="match status" value="1"/>
</dbReference>
<proteinExistence type="predicted"/>
<name>A0A7G1KLH6_9NOCA</name>
<keyword evidence="6" id="KW-1185">Reference proteome</keyword>
<evidence type="ECO:0000313" key="6">
    <source>
        <dbReference type="Proteomes" id="UP000516173"/>
    </source>
</evidence>
<keyword evidence="2" id="KW-0808">Transferase</keyword>
<dbReference type="Pfam" id="PF13649">
    <property type="entry name" value="Methyltransf_25"/>
    <property type="match status" value="1"/>
</dbReference>
<dbReference type="EMBL" id="AP023396">
    <property type="protein sequence ID" value="BCK55900.1"/>
    <property type="molecule type" value="Genomic_DNA"/>
</dbReference>
<evidence type="ECO:0000313" key="5">
    <source>
        <dbReference type="EMBL" id="BCK55900.1"/>
    </source>
</evidence>
<feature type="domain" description="Methyltransferase" evidence="4">
    <location>
        <begin position="47"/>
        <end position="142"/>
    </location>
</feature>
<organism evidence="5 6">
    <name type="scientific">Nocardia wallacei</name>
    <dbReference type="NCBI Taxonomy" id="480035"/>
    <lineage>
        <taxon>Bacteria</taxon>
        <taxon>Bacillati</taxon>
        <taxon>Actinomycetota</taxon>
        <taxon>Actinomycetes</taxon>
        <taxon>Mycobacteriales</taxon>
        <taxon>Nocardiaceae</taxon>
        <taxon>Nocardia</taxon>
    </lineage>
</organism>
<dbReference type="KEGG" id="nwl:NWFMUON74_36720"/>
<evidence type="ECO:0000259" key="4">
    <source>
        <dbReference type="Pfam" id="PF13649"/>
    </source>
</evidence>
<dbReference type="Gene3D" id="3.40.50.150">
    <property type="entry name" value="Vaccinia Virus protein VP39"/>
    <property type="match status" value="1"/>
</dbReference>
<gene>
    <name evidence="5" type="ORF">NWFMUON74_36720</name>
</gene>
<sequence>MKKTSTSTLPYEMYYRLGLAFWDTFDTDRGLVELVEGAAALPPGRALDLGCGTGRNSVYLAKHGWEVTGVELVAEAVARAEERARAEGVTTARFVHGDILALEDAAIGADYTLLVDFGCLHSVPWDSRDRYAEVVTAHAAPGAVLWIWGRQAYGEVGMTAEELGRRFPTWELMLAEEVPNEEMQSRVGEVPATQRPIRAFMTSSKIPPAWRFRLVKQT</sequence>